<protein>
    <submittedName>
        <fullName evidence="2">Uncharacterized protein</fullName>
    </submittedName>
</protein>
<feature type="region of interest" description="Disordered" evidence="1">
    <location>
        <begin position="105"/>
        <end position="140"/>
    </location>
</feature>
<evidence type="ECO:0000313" key="2">
    <source>
        <dbReference type="EMBL" id="KEQ77226.1"/>
    </source>
</evidence>
<gene>
    <name evidence="2" type="ORF">M436DRAFT_78950</name>
</gene>
<feature type="compositionally biased region" description="Basic and acidic residues" evidence="1">
    <location>
        <begin position="122"/>
        <end position="132"/>
    </location>
</feature>
<dbReference type="Proteomes" id="UP000027730">
    <property type="component" value="Unassembled WGS sequence"/>
</dbReference>
<reference evidence="2 3" key="1">
    <citation type="journal article" date="2014" name="BMC Genomics">
        <title>Genome sequencing of four Aureobasidium pullulans varieties: biotechnological potential, stress tolerance, and description of new species.</title>
        <authorList>
            <person name="Gostin Ar C."/>
            <person name="Ohm R.A."/>
            <person name="Kogej T."/>
            <person name="Sonjak S."/>
            <person name="Turk M."/>
            <person name="Zajc J."/>
            <person name="Zalar P."/>
            <person name="Grube M."/>
            <person name="Sun H."/>
            <person name="Han J."/>
            <person name="Sharma A."/>
            <person name="Chiniquy J."/>
            <person name="Ngan C.Y."/>
            <person name="Lipzen A."/>
            <person name="Barry K."/>
            <person name="Grigoriev I.V."/>
            <person name="Gunde-Cimerman N."/>
        </authorList>
    </citation>
    <scope>NUCLEOTIDE SEQUENCE [LARGE SCALE GENOMIC DNA]</scope>
    <source>
        <strain evidence="2 3">CBS 147.97</strain>
    </source>
</reference>
<proteinExistence type="predicted"/>
<name>A0A074XRM9_9PEZI</name>
<sequence>MHPIYQTDRVDDLCHPIEYGDCPNPEPVDIVLPPSPTTSNSPDTSSSPDDERPLKMKTLMKEYSEARDSERPPPVIPSTEPHRSAKKNTWLLKLCIKMISKLNPKRTSENCKKPRHSKKRDRSSSRRMRDGEGEYTNPGVTQPFFMDPIFGGAALGGAAFGGAAFTGAGPACANSCGNACGC</sequence>
<evidence type="ECO:0000313" key="3">
    <source>
        <dbReference type="Proteomes" id="UP000027730"/>
    </source>
</evidence>
<dbReference type="RefSeq" id="XP_013431461.1">
    <property type="nucleotide sequence ID" value="XM_013576007.1"/>
</dbReference>
<dbReference type="EMBL" id="KL584703">
    <property type="protein sequence ID" value="KEQ77226.1"/>
    <property type="molecule type" value="Genomic_DNA"/>
</dbReference>
<dbReference type="HOGENOM" id="CLU_1481686_0_0_1"/>
<accession>A0A074XRM9</accession>
<dbReference type="AlphaFoldDB" id="A0A074XRM9"/>
<feature type="region of interest" description="Disordered" evidence="1">
    <location>
        <begin position="24"/>
        <end position="84"/>
    </location>
</feature>
<evidence type="ECO:0000256" key="1">
    <source>
        <dbReference type="SAM" id="MobiDB-lite"/>
    </source>
</evidence>
<dbReference type="GeneID" id="25416346"/>
<feature type="compositionally biased region" description="Basic and acidic residues" evidence="1">
    <location>
        <begin position="49"/>
        <end position="71"/>
    </location>
</feature>
<organism evidence="2 3">
    <name type="scientific">Aureobasidium namibiae CBS 147.97</name>
    <dbReference type="NCBI Taxonomy" id="1043004"/>
    <lineage>
        <taxon>Eukaryota</taxon>
        <taxon>Fungi</taxon>
        <taxon>Dikarya</taxon>
        <taxon>Ascomycota</taxon>
        <taxon>Pezizomycotina</taxon>
        <taxon>Dothideomycetes</taxon>
        <taxon>Dothideomycetidae</taxon>
        <taxon>Dothideales</taxon>
        <taxon>Saccotheciaceae</taxon>
        <taxon>Aureobasidium</taxon>
    </lineage>
</organism>
<feature type="compositionally biased region" description="Low complexity" evidence="1">
    <location>
        <begin position="37"/>
        <end position="47"/>
    </location>
</feature>
<keyword evidence="3" id="KW-1185">Reference proteome</keyword>